<keyword evidence="3" id="KW-0520">NAD</keyword>
<evidence type="ECO:0000256" key="1">
    <source>
        <dbReference type="ARBA" id="ARBA00009080"/>
    </source>
</evidence>
<dbReference type="Gene3D" id="1.10.1040.10">
    <property type="entry name" value="N-(1-d-carboxylethyl)-l-norvaline Dehydrogenase, domain 2"/>
    <property type="match status" value="1"/>
</dbReference>
<dbReference type="Pfam" id="PF03446">
    <property type="entry name" value="NAD_binding_2"/>
    <property type="match status" value="1"/>
</dbReference>
<organism evidence="6 7">
    <name type="scientific">Candidatus Clostridium helianthi</name>
    <dbReference type="NCBI Taxonomy" id="3381660"/>
    <lineage>
        <taxon>Bacteria</taxon>
        <taxon>Bacillati</taxon>
        <taxon>Bacillota</taxon>
        <taxon>Clostridia</taxon>
        <taxon>Eubacteriales</taxon>
        <taxon>Clostridiaceae</taxon>
        <taxon>Clostridium</taxon>
    </lineage>
</organism>
<dbReference type="PANTHER" id="PTHR43060:SF15">
    <property type="entry name" value="3-HYDROXYISOBUTYRATE DEHYDROGENASE-LIKE 1, MITOCHONDRIAL-RELATED"/>
    <property type="match status" value="1"/>
</dbReference>
<evidence type="ECO:0000259" key="4">
    <source>
        <dbReference type="Pfam" id="PF03446"/>
    </source>
</evidence>
<accession>A0ABW8S2S6</accession>
<dbReference type="SUPFAM" id="SSF51735">
    <property type="entry name" value="NAD(P)-binding Rossmann-fold domains"/>
    <property type="match status" value="1"/>
</dbReference>
<dbReference type="InterPro" id="IPR029154">
    <property type="entry name" value="HIBADH-like_NADP-bd"/>
</dbReference>
<protein>
    <submittedName>
        <fullName evidence="6">NAD(P)-dependent oxidoreductase</fullName>
        <ecNumber evidence="6">1.1.-.-</ecNumber>
    </submittedName>
</protein>
<dbReference type="GO" id="GO:0016491">
    <property type="term" value="F:oxidoreductase activity"/>
    <property type="evidence" value="ECO:0007669"/>
    <property type="project" value="UniProtKB-KW"/>
</dbReference>
<evidence type="ECO:0000256" key="3">
    <source>
        <dbReference type="ARBA" id="ARBA00023027"/>
    </source>
</evidence>
<keyword evidence="7" id="KW-1185">Reference proteome</keyword>
<dbReference type="InterPro" id="IPR013328">
    <property type="entry name" value="6PGD_dom2"/>
</dbReference>
<dbReference type="InterPro" id="IPR015815">
    <property type="entry name" value="HIBADH-related"/>
</dbReference>
<keyword evidence="2 6" id="KW-0560">Oxidoreductase</keyword>
<sequence>MEEFEVKTIGFIGVGVMGKSMVRNLMKKGYEVSIYTRTKEKVLDVINEGAKWCDDVKSCANNKDVIITIVGYPKDVEEVYFGENGILENAEKESCIIDMTTTSPKLSIKIYNEAQKRGIYALDAPVSGGDVGAKNATLSIMVGGDLEVFEKHKDVLSALGTNIIYEGKAGNGQHTKMANQIALAGAIAGVCEAITYAKGAGLDVQTMLDSISEGAAGSWQMKNMAPRMLKGDFDPGFYIKHFIKDMNLAIEESTDNSINLGVLNEVLKMYKTLDNDNLGDLGTQGLIKYYEKYSKN</sequence>
<name>A0ABW8S2S6_9CLOT</name>
<dbReference type="PIRSF" id="PIRSF000103">
    <property type="entry name" value="HIBADH"/>
    <property type="match status" value="1"/>
</dbReference>
<dbReference type="EC" id="1.1.-.-" evidence="6"/>
<gene>
    <name evidence="6" type="ORF">ACJDTP_04640</name>
</gene>
<dbReference type="Pfam" id="PF14833">
    <property type="entry name" value="NAD_binding_11"/>
    <property type="match status" value="1"/>
</dbReference>
<proteinExistence type="inferred from homology"/>
<feature type="domain" description="3-hydroxyisobutyrate dehydrogenase-like NAD-binding" evidence="5">
    <location>
        <begin position="170"/>
        <end position="290"/>
    </location>
</feature>
<comment type="similarity">
    <text evidence="1">Belongs to the HIBADH-related family.</text>
</comment>
<feature type="domain" description="6-phosphogluconate dehydrogenase NADP-binding" evidence="4">
    <location>
        <begin position="8"/>
        <end position="165"/>
    </location>
</feature>
<comment type="caution">
    <text evidence="6">The sequence shown here is derived from an EMBL/GenBank/DDBJ whole genome shotgun (WGS) entry which is preliminary data.</text>
</comment>
<evidence type="ECO:0000256" key="2">
    <source>
        <dbReference type="ARBA" id="ARBA00023002"/>
    </source>
</evidence>
<evidence type="ECO:0000313" key="6">
    <source>
        <dbReference type="EMBL" id="MFL0164358.1"/>
    </source>
</evidence>
<dbReference type="RefSeq" id="WP_406760622.1">
    <property type="nucleotide sequence ID" value="NZ_JBJIAB010000004.1"/>
</dbReference>
<dbReference type="Gene3D" id="3.40.50.720">
    <property type="entry name" value="NAD(P)-binding Rossmann-like Domain"/>
    <property type="match status" value="1"/>
</dbReference>
<dbReference type="Proteomes" id="UP001623600">
    <property type="component" value="Unassembled WGS sequence"/>
</dbReference>
<dbReference type="SUPFAM" id="SSF48179">
    <property type="entry name" value="6-phosphogluconate dehydrogenase C-terminal domain-like"/>
    <property type="match status" value="1"/>
</dbReference>
<dbReference type="InterPro" id="IPR008927">
    <property type="entry name" value="6-PGluconate_DH-like_C_sf"/>
</dbReference>
<evidence type="ECO:0000313" key="7">
    <source>
        <dbReference type="Proteomes" id="UP001623600"/>
    </source>
</evidence>
<dbReference type="InterPro" id="IPR006115">
    <property type="entry name" value="6PGDH_NADP-bd"/>
</dbReference>
<dbReference type="PANTHER" id="PTHR43060">
    <property type="entry name" value="3-HYDROXYISOBUTYRATE DEHYDROGENASE-LIKE 1, MITOCHONDRIAL-RELATED"/>
    <property type="match status" value="1"/>
</dbReference>
<dbReference type="InterPro" id="IPR036291">
    <property type="entry name" value="NAD(P)-bd_dom_sf"/>
</dbReference>
<dbReference type="EMBL" id="JBJIAB010000004">
    <property type="protein sequence ID" value="MFL0164358.1"/>
    <property type="molecule type" value="Genomic_DNA"/>
</dbReference>
<reference evidence="6 7" key="1">
    <citation type="submission" date="2024-11" db="EMBL/GenBank/DDBJ databases">
        <authorList>
            <person name="Heng Y.C."/>
            <person name="Lim A.C.H."/>
            <person name="Lee J.K.Y."/>
            <person name="Kittelmann S."/>
        </authorList>
    </citation>
    <scope>NUCLEOTIDE SEQUENCE [LARGE SCALE GENOMIC DNA]</scope>
    <source>
        <strain evidence="6 7">WILCCON 0112</strain>
    </source>
</reference>
<evidence type="ECO:0000259" key="5">
    <source>
        <dbReference type="Pfam" id="PF14833"/>
    </source>
</evidence>